<sequence length="222" mass="24427">MGNLPDWVYGLIVWIGGCVVVGGGLALWRRLRLRRLERTTSARGWRYRAEAPELVGVSQGPPFGPLGARVTGVVEGREHGREFVAFRYQRDDPSSGEGTSTSRFGVVAFPLPFSGVPVVHVSTRADAAAWSLPAWQPAPTGLEAFDRERTVLTTRPETARALLTPALAELVLAHPAWVWRVDDHALLVLRRRREFDAAELERVVAFGAAVLDHLEPALRASH</sequence>
<accession>A0ABP9PNM7</accession>
<keyword evidence="3" id="KW-1185">Reference proteome</keyword>
<evidence type="ECO:0000313" key="2">
    <source>
        <dbReference type="EMBL" id="GAA5149607.1"/>
    </source>
</evidence>
<evidence type="ECO:0000256" key="1">
    <source>
        <dbReference type="SAM" id="Phobius"/>
    </source>
</evidence>
<dbReference type="EMBL" id="BAABKG010000003">
    <property type="protein sequence ID" value="GAA5149607.1"/>
    <property type="molecule type" value="Genomic_DNA"/>
</dbReference>
<protein>
    <recommendedName>
        <fullName evidence="4">DUF3137 domain-containing protein</fullName>
    </recommendedName>
</protein>
<feature type="transmembrane region" description="Helical" evidence="1">
    <location>
        <begin position="6"/>
        <end position="28"/>
    </location>
</feature>
<comment type="caution">
    <text evidence="2">The sequence shown here is derived from an EMBL/GenBank/DDBJ whole genome shotgun (WGS) entry which is preliminary data.</text>
</comment>
<organism evidence="2 3">
    <name type="scientific">Nocardioides marinquilinus</name>
    <dbReference type="NCBI Taxonomy" id="1210400"/>
    <lineage>
        <taxon>Bacteria</taxon>
        <taxon>Bacillati</taxon>
        <taxon>Actinomycetota</taxon>
        <taxon>Actinomycetes</taxon>
        <taxon>Propionibacteriales</taxon>
        <taxon>Nocardioidaceae</taxon>
        <taxon>Nocardioides</taxon>
    </lineage>
</organism>
<name>A0ABP9PNM7_9ACTN</name>
<keyword evidence="1" id="KW-0472">Membrane</keyword>
<evidence type="ECO:0000313" key="3">
    <source>
        <dbReference type="Proteomes" id="UP001500221"/>
    </source>
</evidence>
<reference evidence="3" key="1">
    <citation type="journal article" date="2019" name="Int. J. Syst. Evol. Microbiol.">
        <title>The Global Catalogue of Microorganisms (GCM) 10K type strain sequencing project: providing services to taxonomists for standard genome sequencing and annotation.</title>
        <authorList>
            <consortium name="The Broad Institute Genomics Platform"/>
            <consortium name="The Broad Institute Genome Sequencing Center for Infectious Disease"/>
            <person name="Wu L."/>
            <person name="Ma J."/>
        </authorList>
    </citation>
    <scope>NUCLEOTIDE SEQUENCE [LARGE SCALE GENOMIC DNA]</scope>
    <source>
        <strain evidence="3">JCM 18459</strain>
    </source>
</reference>
<keyword evidence="1" id="KW-1133">Transmembrane helix</keyword>
<dbReference type="RefSeq" id="WP_345458843.1">
    <property type="nucleotide sequence ID" value="NZ_BAABKG010000003.1"/>
</dbReference>
<dbReference type="Proteomes" id="UP001500221">
    <property type="component" value="Unassembled WGS sequence"/>
</dbReference>
<evidence type="ECO:0008006" key="4">
    <source>
        <dbReference type="Google" id="ProtNLM"/>
    </source>
</evidence>
<keyword evidence="1" id="KW-0812">Transmembrane</keyword>
<proteinExistence type="predicted"/>
<gene>
    <name evidence="2" type="ORF">GCM10023340_25200</name>
</gene>